<reference evidence="8 9" key="1">
    <citation type="submission" date="2013-09" db="EMBL/GenBank/DDBJ databases">
        <title>Genome sequencing of Arenimonas oryziterrae.</title>
        <authorList>
            <person name="Chen F."/>
            <person name="Wang G."/>
        </authorList>
    </citation>
    <scope>NUCLEOTIDE SEQUENCE [LARGE SCALE GENOMIC DNA]</scope>
    <source>
        <strain evidence="8 9">YC6267</strain>
    </source>
</reference>
<dbReference type="OrthoDB" id="9808135at2"/>
<comment type="catalytic activity">
    <reaction evidence="7">
        <text>Na(+)(in) + 2 H(+)(out) = Na(+)(out) + 2 H(+)(in)</text>
        <dbReference type="Rhea" id="RHEA:29251"/>
        <dbReference type="ChEBI" id="CHEBI:15378"/>
        <dbReference type="ChEBI" id="CHEBI:29101"/>
    </reaction>
</comment>
<keyword evidence="4 7" id="KW-1133">Transmembrane helix</keyword>
<evidence type="ECO:0000256" key="3">
    <source>
        <dbReference type="ARBA" id="ARBA00022692"/>
    </source>
</evidence>
<feature type="transmembrane region" description="Helical" evidence="7">
    <location>
        <begin position="303"/>
        <end position="328"/>
    </location>
</feature>
<dbReference type="Gene3D" id="1.20.1530.10">
    <property type="entry name" value="Na+/H+ antiporter like domain"/>
    <property type="match status" value="1"/>
</dbReference>
<dbReference type="NCBIfam" id="TIGR00773">
    <property type="entry name" value="NhaA"/>
    <property type="match status" value="1"/>
</dbReference>
<keyword evidence="7" id="KW-0813">Transport</keyword>
<evidence type="ECO:0000256" key="5">
    <source>
        <dbReference type="ARBA" id="ARBA00023136"/>
    </source>
</evidence>
<dbReference type="GO" id="GO:0005886">
    <property type="term" value="C:plasma membrane"/>
    <property type="evidence" value="ECO:0007669"/>
    <property type="project" value="UniProtKB-SubCell"/>
</dbReference>
<dbReference type="NCBIfam" id="NF007112">
    <property type="entry name" value="PRK09561.1"/>
    <property type="match status" value="1"/>
</dbReference>
<organism evidence="8 9">
    <name type="scientific">Arenimonas oryziterrae DSM 21050 = YC6267</name>
    <dbReference type="NCBI Taxonomy" id="1121015"/>
    <lineage>
        <taxon>Bacteria</taxon>
        <taxon>Pseudomonadati</taxon>
        <taxon>Pseudomonadota</taxon>
        <taxon>Gammaproteobacteria</taxon>
        <taxon>Lysobacterales</taxon>
        <taxon>Lysobacteraceae</taxon>
        <taxon>Arenimonas</taxon>
    </lineage>
</organism>
<feature type="transmembrane region" description="Helical" evidence="7">
    <location>
        <begin position="21"/>
        <end position="49"/>
    </location>
</feature>
<dbReference type="PANTHER" id="PTHR30341:SF0">
    <property type="entry name" value="NA(+)_H(+) ANTIPORTER NHAA"/>
    <property type="match status" value="1"/>
</dbReference>
<name>A0A091BDP7_9GAMM</name>
<dbReference type="RefSeq" id="WP_022970200.1">
    <property type="nucleotide sequence ID" value="NZ_ATVD01000006.1"/>
</dbReference>
<protein>
    <recommendedName>
        <fullName evidence="7">Na(+)/H(+) antiporter NhaA</fullName>
    </recommendedName>
    <alternativeName>
        <fullName evidence="7">Sodium/proton antiporter NhaA</fullName>
    </alternativeName>
</protein>
<feature type="transmembrane region" description="Helical" evidence="7">
    <location>
        <begin position="270"/>
        <end position="291"/>
    </location>
</feature>
<keyword evidence="5 7" id="KW-0472">Membrane</keyword>
<dbReference type="HAMAP" id="MF_01844">
    <property type="entry name" value="NhaA"/>
    <property type="match status" value="1"/>
</dbReference>
<dbReference type="NCBIfam" id="NF007111">
    <property type="entry name" value="PRK09560.1"/>
    <property type="match status" value="1"/>
</dbReference>
<evidence type="ECO:0000256" key="4">
    <source>
        <dbReference type="ARBA" id="ARBA00022989"/>
    </source>
</evidence>
<evidence type="ECO:0000256" key="2">
    <source>
        <dbReference type="ARBA" id="ARBA00022475"/>
    </source>
</evidence>
<gene>
    <name evidence="7" type="primary">nhaA</name>
    <name evidence="8" type="ORF">N789_12765</name>
</gene>
<sequence>MPDLTAPVQRARQALLEFLRLESAGGIVLVLAAVLALIAANSPLAASYHALFDLPVQLRVGALDLHKPLLLWINDGLMAIFFLLVGLELKREILEGQFADRRQITLPVACALGGMLVPMAVYALINHGDAGAMRGVAIPAATDIAFALGVLSLLGSRVPVALKLLLTAIAVADDLGAILIIAIFYTEQLSLAALAIVGLALFALVAINRRGVTRLAPYLLIGAVLWVALLKSGVHATLAGVALGMTIPLASARDAAVRPLETLEHALHPWIAYGILPLFAFANAGVPLAGLSLGSLAEPVPLGIALGLVVGKQVGIFGTAVALIGLGLAKRPAEVSWSMLYGMSILCGIGFTMSLFIGSLAFEAGQADLLVLNRVGILSGSLLAAVLGYAWLWKSLPSDPS</sequence>
<comment type="function">
    <text evidence="7">Na(+)/H(+) antiporter that extrudes sodium in exchange for external protons.</text>
</comment>
<feature type="transmembrane region" description="Helical" evidence="7">
    <location>
        <begin position="340"/>
        <end position="362"/>
    </location>
</feature>
<keyword evidence="3 7" id="KW-0812">Transmembrane</keyword>
<dbReference type="AlphaFoldDB" id="A0A091BDP7"/>
<dbReference type="PANTHER" id="PTHR30341">
    <property type="entry name" value="SODIUM ION/PROTON ANTIPORTER NHAA-RELATED"/>
    <property type="match status" value="1"/>
</dbReference>
<evidence type="ECO:0000313" key="8">
    <source>
        <dbReference type="EMBL" id="KFN42505.1"/>
    </source>
</evidence>
<dbReference type="STRING" id="1121015.GCA_000420545_02595"/>
<keyword evidence="6 7" id="KW-0739">Sodium transport</keyword>
<dbReference type="Proteomes" id="UP000029385">
    <property type="component" value="Unassembled WGS sequence"/>
</dbReference>
<dbReference type="PATRIC" id="fig|1121015.4.peg.2022"/>
<dbReference type="EMBL" id="AVCI01000009">
    <property type="protein sequence ID" value="KFN42505.1"/>
    <property type="molecule type" value="Genomic_DNA"/>
</dbReference>
<dbReference type="InterPro" id="IPR004670">
    <property type="entry name" value="NhaA"/>
</dbReference>
<feature type="transmembrane region" description="Helical" evidence="7">
    <location>
        <begin position="161"/>
        <end position="185"/>
    </location>
</feature>
<evidence type="ECO:0000256" key="1">
    <source>
        <dbReference type="ARBA" id="ARBA00004429"/>
    </source>
</evidence>
<accession>A0A091BDP7</accession>
<keyword evidence="2 7" id="KW-1003">Cell membrane</keyword>
<feature type="transmembrane region" description="Helical" evidence="7">
    <location>
        <begin position="369"/>
        <end position="392"/>
    </location>
</feature>
<feature type="transmembrane region" description="Helical" evidence="7">
    <location>
        <begin position="219"/>
        <end position="250"/>
    </location>
</feature>
<proteinExistence type="inferred from homology"/>
<comment type="similarity">
    <text evidence="7">Belongs to the NhaA Na(+)/H(+) (TC 2.A.33) antiporter family.</text>
</comment>
<keyword evidence="7" id="KW-0915">Sodium</keyword>
<dbReference type="Pfam" id="PF06965">
    <property type="entry name" value="Na_H_antiport_1"/>
    <property type="match status" value="1"/>
</dbReference>
<feature type="transmembrane region" description="Helical" evidence="7">
    <location>
        <begin position="131"/>
        <end position="154"/>
    </location>
</feature>
<keyword evidence="7" id="KW-0050">Antiport</keyword>
<feature type="transmembrane region" description="Helical" evidence="7">
    <location>
        <begin position="191"/>
        <end position="207"/>
    </location>
</feature>
<evidence type="ECO:0000256" key="6">
    <source>
        <dbReference type="ARBA" id="ARBA00023201"/>
    </source>
</evidence>
<evidence type="ECO:0000313" key="9">
    <source>
        <dbReference type="Proteomes" id="UP000029385"/>
    </source>
</evidence>
<dbReference type="eggNOG" id="COG3004">
    <property type="taxonomic scope" value="Bacteria"/>
</dbReference>
<comment type="caution">
    <text evidence="8">The sequence shown here is derived from an EMBL/GenBank/DDBJ whole genome shotgun (WGS) entry which is preliminary data.</text>
</comment>
<comment type="subcellular location">
    <subcellularLocation>
        <location evidence="1">Cell inner membrane</location>
        <topology evidence="1">Multi-pass membrane protein</topology>
    </subcellularLocation>
    <subcellularLocation>
        <location evidence="7">Cell membrane</location>
        <topology evidence="7">Multi-pass membrane protein</topology>
    </subcellularLocation>
</comment>
<feature type="transmembrane region" description="Helical" evidence="7">
    <location>
        <begin position="108"/>
        <end position="125"/>
    </location>
</feature>
<dbReference type="GO" id="GO:0006885">
    <property type="term" value="P:regulation of pH"/>
    <property type="evidence" value="ECO:0007669"/>
    <property type="project" value="UniProtKB-UniRule"/>
</dbReference>
<feature type="transmembrane region" description="Helical" evidence="7">
    <location>
        <begin position="69"/>
        <end position="87"/>
    </location>
</feature>
<evidence type="ECO:0000256" key="7">
    <source>
        <dbReference type="HAMAP-Rule" id="MF_01844"/>
    </source>
</evidence>
<keyword evidence="7" id="KW-0406">Ion transport</keyword>
<dbReference type="InterPro" id="IPR023171">
    <property type="entry name" value="Na/H_antiporter_dom_sf"/>
</dbReference>
<dbReference type="GO" id="GO:0015385">
    <property type="term" value="F:sodium:proton antiporter activity"/>
    <property type="evidence" value="ECO:0007669"/>
    <property type="project" value="UniProtKB-UniRule"/>
</dbReference>
<keyword evidence="9" id="KW-1185">Reference proteome</keyword>